<keyword evidence="2 5" id="KW-0812">Transmembrane</keyword>
<sequence>MINYNNNNNNNNNALERIMIDRRFVFLLYSAVAGFICYQAMMMEEHPRDHTTSDDITDEYPAIHRYLTINGNSNSSSLEGVNKMEEKFEGFIGKTPKDLMYEENHNPLFPLDTRDTIGFSCAILGLMIAAGGGIGGGGILVPIYILVMEFSPKHAIPLSNITIFGGAIANMMLNARKKHPLADRPLVNWELILVMEPLTIAGALIGAFLNNLIPEVMLAIMLVALLSFTAFKTLKKATNMYQKESLAEMNATQAVAAAANNNNTEETPIKTSIAGATNYDSVSNEEEGKPLIQNGNSKELEAILEAEKSPPIHSILVLLFMFVVVLVINVLKGGGAFPSPLEIECGSKEFWLANVFMLGWILAVTAYVRSILAKQYQTKQRIGYQYVEGDIQWDDHALAYYPSICSLAGFFAGMFGVGGGIVKGPLMLAMGVHPSVASASSACMILFTSSTATTSFFVFGLLDRTYAPVCFTIGFVSTFFGQVLLGILMKRTKRNSYIAYSIGLVVLLSAIMMTIQSLIAIHKGEHHKTGGICGSDQDF</sequence>
<protein>
    <recommendedName>
        <fullName evidence="8">Sulfite exporter TauE/SafE</fullName>
    </recommendedName>
</protein>
<dbReference type="PANTHER" id="PTHR14255:SF3">
    <property type="entry name" value="SULFITE EXPORTER TAUE_SAFE FAMILY PROTEIN 5-RELATED"/>
    <property type="match status" value="1"/>
</dbReference>
<evidence type="ECO:0000256" key="5">
    <source>
        <dbReference type="SAM" id="Phobius"/>
    </source>
</evidence>
<reference evidence="6" key="1">
    <citation type="submission" date="2023-08" db="EMBL/GenBank/DDBJ databases">
        <authorList>
            <person name="Audoor S."/>
            <person name="Bilcke G."/>
        </authorList>
    </citation>
    <scope>NUCLEOTIDE SEQUENCE</scope>
</reference>
<evidence type="ECO:0000313" key="6">
    <source>
        <dbReference type="EMBL" id="CAJ1953595.1"/>
    </source>
</evidence>
<accession>A0AAD2FU73</accession>
<evidence type="ECO:0000256" key="3">
    <source>
        <dbReference type="ARBA" id="ARBA00022989"/>
    </source>
</evidence>
<feature type="transmembrane region" description="Helical" evidence="5">
    <location>
        <begin position="466"/>
        <end position="485"/>
    </location>
</feature>
<gene>
    <name evidence="6" type="ORF">CYCCA115_LOCUS14194</name>
</gene>
<feature type="transmembrane region" description="Helical" evidence="5">
    <location>
        <begin position="351"/>
        <end position="372"/>
    </location>
</feature>
<evidence type="ECO:0008006" key="8">
    <source>
        <dbReference type="Google" id="ProtNLM"/>
    </source>
</evidence>
<evidence type="ECO:0000256" key="4">
    <source>
        <dbReference type="ARBA" id="ARBA00023136"/>
    </source>
</evidence>
<dbReference type="Pfam" id="PF01925">
    <property type="entry name" value="TauE"/>
    <property type="match status" value="2"/>
</dbReference>
<organism evidence="6 7">
    <name type="scientific">Cylindrotheca closterium</name>
    <dbReference type="NCBI Taxonomy" id="2856"/>
    <lineage>
        <taxon>Eukaryota</taxon>
        <taxon>Sar</taxon>
        <taxon>Stramenopiles</taxon>
        <taxon>Ochrophyta</taxon>
        <taxon>Bacillariophyta</taxon>
        <taxon>Bacillariophyceae</taxon>
        <taxon>Bacillariophycidae</taxon>
        <taxon>Bacillariales</taxon>
        <taxon>Bacillariaceae</taxon>
        <taxon>Cylindrotheca</taxon>
    </lineage>
</organism>
<feature type="transmembrane region" description="Helical" evidence="5">
    <location>
        <begin position="216"/>
        <end position="234"/>
    </location>
</feature>
<dbReference type="PANTHER" id="PTHR14255">
    <property type="entry name" value="CEREBLON"/>
    <property type="match status" value="1"/>
</dbReference>
<dbReference type="AlphaFoldDB" id="A0AAD2FU73"/>
<comment type="subcellular location">
    <subcellularLocation>
        <location evidence="1">Membrane</location>
        <topology evidence="1">Multi-pass membrane protein</topology>
    </subcellularLocation>
</comment>
<keyword evidence="7" id="KW-1185">Reference proteome</keyword>
<dbReference type="GO" id="GO:0016020">
    <property type="term" value="C:membrane"/>
    <property type="evidence" value="ECO:0007669"/>
    <property type="project" value="UniProtKB-SubCell"/>
</dbReference>
<keyword evidence="3 5" id="KW-1133">Transmembrane helix</keyword>
<keyword evidence="4 5" id="KW-0472">Membrane</keyword>
<dbReference type="EMBL" id="CAKOGP040001836">
    <property type="protein sequence ID" value="CAJ1953595.1"/>
    <property type="molecule type" value="Genomic_DNA"/>
</dbReference>
<evidence type="ECO:0000313" key="7">
    <source>
        <dbReference type="Proteomes" id="UP001295423"/>
    </source>
</evidence>
<dbReference type="GO" id="GO:0031464">
    <property type="term" value="C:Cul4A-RING E3 ubiquitin ligase complex"/>
    <property type="evidence" value="ECO:0007669"/>
    <property type="project" value="TreeGrafter"/>
</dbReference>
<feature type="transmembrane region" description="Helical" evidence="5">
    <location>
        <begin position="497"/>
        <end position="521"/>
    </location>
</feature>
<feature type="transmembrane region" description="Helical" evidence="5">
    <location>
        <begin position="117"/>
        <end position="147"/>
    </location>
</feature>
<feature type="transmembrane region" description="Helical" evidence="5">
    <location>
        <begin position="437"/>
        <end position="459"/>
    </location>
</feature>
<evidence type="ECO:0000256" key="2">
    <source>
        <dbReference type="ARBA" id="ARBA00022692"/>
    </source>
</evidence>
<dbReference type="GO" id="GO:0016567">
    <property type="term" value="P:protein ubiquitination"/>
    <property type="evidence" value="ECO:0007669"/>
    <property type="project" value="TreeGrafter"/>
</dbReference>
<feature type="transmembrane region" description="Helical" evidence="5">
    <location>
        <begin position="312"/>
        <end position="331"/>
    </location>
</feature>
<feature type="transmembrane region" description="Helical" evidence="5">
    <location>
        <begin position="398"/>
        <end position="417"/>
    </location>
</feature>
<feature type="transmembrane region" description="Helical" evidence="5">
    <location>
        <begin position="186"/>
        <end position="210"/>
    </location>
</feature>
<dbReference type="Proteomes" id="UP001295423">
    <property type="component" value="Unassembled WGS sequence"/>
</dbReference>
<name>A0AAD2FU73_9STRA</name>
<comment type="caution">
    <text evidence="6">The sequence shown here is derived from an EMBL/GenBank/DDBJ whole genome shotgun (WGS) entry which is preliminary data.</text>
</comment>
<proteinExistence type="predicted"/>
<dbReference type="InterPro" id="IPR002781">
    <property type="entry name" value="TM_pro_TauE-like"/>
</dbReference>
<evidence type="ECO:0000256" key="1">
    <source>
        <dbReference type="ARBA" id="ARBA00004141"/>
    </source>
</evidence>